<keyword evidence="2" id="KW-0808">Transferase</keyword>
<evidence type="ECO:0000313" key="6">
    <source>
        <dbReference type="Proteomes" id="UP000218113"/>
    </source>
</evidence>
<dbReference type="Gene3D" id="3.40.630.30">
    <property type="match status" value="1"/>
</dbReference>
<accession>A0A2A4T6M7</accession>
<keyword evidence="1" id="KW-0673">Quorum sensing</keyword>
<evidence type="ECO:0000256" key="2">
    <source>
        <dbReference type="ARBA" id="ARBA00022679"/>
    </source>
</evidence>
<gene>
    <name evidence="5" type="ORF">COB67_05195</name>
</gene>
<dbReference type="Proteomes" id="UP000218113">
    <property type="component" value="Unassembled WGS sequence"/>
</dbReference>
<dbReference type="GO" id="GO:0007165">
    <property type="term" value="P:signal transduction"/>
    <property type="evidence" value="ECO:0007669"/>
    <property type="project" value="TreeGrafter"/>
</dbReference>
<dbReference type="PANTHER" id="PTHR39322">
    <property type="entry name" value="ACYL-HOMOSERINE-LACTONE SYNTHASE"/>
    <property type="match status" value="1"/>
</dbReference>
<dbReference type="InterPro" id="IPR001690">
    <property type="entry name" value="Autoind_synthase"/>
</dbReference>
<keyword evidence="4" id="KW-0071">Autoinducer synthesis</keyword>
<evidence type="ECO:0000256" key="1">
    <source>
        <dbReference type="ARBA" id="ARBA00022654"/>
    </source>
</evidence>
<evidence type="ECO:0000256" key="3">
    <source>
        <dbReference type="ARBA" id="ARBA00022691"/>
    </source>
</evidence>
<dbReference type="EMBL" id="NVSR01000022">
    <property type="protein sequence ID" value="PCI28981.1"/>
    <property type="molecule type" value="Genomic_DNA"/>
</dbReference>
<dbReference type="PANTHER" id="PTHR39322:SF1">
    <property type="entry name" value="ISOVALERYL-HOMOSERINE LACTONE SYNTHASE"/>
    <property type="match status" value="1"/>
</dbReference>
<dbReference type="GO" id="GO:0009372">
    <property type="term" value="P:quorum sensing"/>
    <property type="evidence" value="ECO:0007669"/>
    <property type="project" value="UniProtKB-KW"/>
</dbReference>
<dbReference type="GO" id="GO:0016740">
    <property type="term" value="F:transferase activity"/>
    <property type="evidence" value="ECO:0007669"/>
    <property type="project" value="UniProtKB-KW"/>
</dbReference>
<keyword evidence="3" id="KW-0949">S-adenosyl-L-methionine</keyword>
<comment type="caution">
    <text evidence="5">The sequence shown here is derived from an EMBL/GenBank/DDBJ whole genome shotgun (WGS) entry which is preliminary data.</text>
</comment>
<evidence type="ECO:0008006" key="7">
    <source>
        <dbReference type="Google" id="ProtNLM"/>
    </source>
</evidence>
<proteinExistence type="predicted"/>
<dbReference type="PRINTS" id="PR01549">
    <property type="entry name" value="AUTOINDCRSYN"/>
</dbReference>
<organism evidence="5 6">
    <name type="scientific">SAR324 cluster bacterium</name>
    <dbReference type="NCBI Taxonomy" id="2024889"/>
    <lineage>
        <taxon>Bacteria</taxon>
        <taxon>Deltaproteobacteria</taxon>
        <taxon>SAR324 cluster</taxon>
    </lineage>
</organism>
<reference evidence="6" key="1">
    <citation type="submission" date="2017-08" db="EMBL/GenBank/DDBJ databases">
        <title>A dynamic microbial community with high functional redundancy inhabits the cold, oxic subseafloor aquifer.</title>
        <authorList>
            <person name="Tully B.J."/>
            <person name="Wheat C.G."/>
            <person name="Glazer B.T."/>
            <person name="Huber J.A."/>
        </authorList>
    </citation>
    <scope>NUCLEOTIDE SEQUENCE [LARGE SCALE GENOMIC DNA]</scope>
</reference>
<dbReference type="InterPro" id="IPR016181">
    <property type="entry name" value="Acyl_CoA_acyltransferase"/>
</dbReference>
<protein>
    <recommendedName>
        <fullName evidence="7">Acyl-homoserine-lactone synthase</fullName>
    </recommendedName>
</protein>
<evidence type="ECO:0000256" key="4">
    <source>
        <dbReference type="ARBA" id="ARBA00022929"/>
    </source>
</evidence>
<name>A0A2A4T6M7_9DELT</name>
<evidence type="ECO:0000313" key="5">
    <source>
        <dbReference type="EMBL" id="PCI28981.1"/>
    </source>
</evidence>
<dbReference type="AlphaFoldDB" id="A0A2A4T6M7"/>
<sequence>MNQRITQKKLIARLIVTEEERAQAFRLRHDIFTEELGWTDSEKYETDEFDVGSDFLGLFDGNKLVAFTRITKHTSPWMFEKVDVFKLLIDQPLVKTLDSVESTRYFVSRNFRGQHQINGYKVFYSQLFLYSFYEYCLMKGARKVYCVFLMPIFRLLRRQGLPIYRIDSKRKSSAKNLTVPTVIDWELLDPKKFFKTGLLELVSIKIDSNYFNKFLLT</sequence>
<dbReference type="SUPFAM" id="SSF55729">
    <property type="entry name" value="Acyl-CoA N-acyltransferases (Nat)"/>
    <property type="match status" value="1"/>
</dbReference>
<dbReference type="Pfam" id="PF00765">
    <property type="entry name" value="Autoind_synth"/>
    <property type="match status" value="1"/>
</dbReference>